<proteinExistence type="predicted"/>
<reference evidence="1" key="1">
    <citation type="journal article" date="2012" name="PLoS ONE">
        <title>Gene sets for utilization of primary and secondary nutrition supplies in the distal gut of endangered iberian lynx.</title>
        <authorList>
            <person name="Alcaide M."/>
            <person name="Messina E."/>
            <person name="Richter M."/>
            <person name="Bargiela R."/>
            <person name="Peplies J."/>
            <person name="Huws S.A."/>
            <person name="Newbold C.J."/>
            <person name="Golyshin P.N."/>
            <person name="Simon M.A."/>
            <person name="Lopez G."/>
            <person name="Yakimov M.M."/>
            <person name="Ferrer M."/>
        </authorList>
    </citation>
    <scope>NUCLEOTIDE SEQUENCE</scope>
</reference>
<sequence>MTSLNHNGYCDLGVFIGAITDKDTIVGDIFTFLSRSRFTGAVPLAVCPCFSVQFIAPVVKHQIHAFVNSCPVIVGRFYSAEFFRFTLVYFLAEVKTSYRLQDRS</sequence>
<accession>J9GB15</accession>
<protein>
    <submittedName>
        <fullName evidence="1">Uncharacterized protein</fullName>
    </submittedName>
</protein>
<gene>
    <name evidence="1" type="ORF">EVA_15300</name>
</gene>
<organism evidence="1">
    <name type="scientific">gut metagenome</name>
    <dbReference type="NCBI Taxonomy" id="749906"/>
    <lineage>
        <taxon>unclassified sequences</taxon>
        <taxon>metagenomes</taxon>
        <taxon>organismal metagenomes</taxon>
    </lineage>
</organism>
<comment type="caution">
    <text evidence="1">The sequence shown here is derived from an EMBL/GenBank/DDBJ whole genome shotgun (WGS) entry which is preliminary data.</text>
</comment>
<dbReference type="AlphaFoldDB" id="J9GB15"/>
<evidence type="ECO:0000313" key="1">
    <source>
        <dbReference type="EMBL" id="EJW96594.1"/>
    </source>
</evidence>
<name>J9GB15_9ZZZZ</name>
<dbReference type="EMBL" id="AMCI01005199">
    <property type="protein sequence ID" value="EJW96594.1"/>
    <property type="molecule type" value="Genomic_DNA"/>
</dbReference>